<evidence type="ECO:0000313" key="1">
    <source>
        <dbReference type="EMBL" id="EHM38386.1"/>
    </source>
</evidence>
<organism evidence="1 2">
    <name type="scientific">Hafnia alvei ATCC 51873</name>
    <dbReference type="NCBI Taxonomy" id="1002364"/>
    <lineage>
        <taxon>Bacteria</taxon>
        <taxon>Pseudomonadati</taxon>
        <taxon>Pseudomonadota</taxon>
        <taxon>Gammaproteobacteria</taxon>
        <taxon>Enterobacterales</taxon>
        <taxon>Hafniaceae</taxon>
        <taxon>Hafnia</taxon>
    </lineage>
</organism>
<proteinExistence type="predicted"/>
<evidence type="ECO:0000313" key="2">
    <source>
        <dbReference type="Proteomes" id="UP000005959"/>
    </source>
</evidence>
<dbReference type="Proteomes" id="UP000005959">
    <property type="component" value="Unassembled WGS sequence"/>
</dbReference>
<sequence length="78" mass="8677">MEIDMQEYEWFVMDGRARFDTESAAVFEACGNKEPSNKSLRKGCGDMDAVLVRAPVTAKDSTTGDVISCGDFEYVRDI</sequence>
<comment type="caution">
    <text evidence="1">The sequence shown here is derived from an EMBL/GenBank/DDBJ whole genome shotgun (WGS) entry which is preliminary data.</text>
</comment>
<protein>
    <submittedName>
        <fullName evidence="1">Uncharacterized protein</fullName>
    </submittedName>
</protein>
<gene>
    <name evidence="1" type="ORF">HMPREF0454_04379</name>
</gene>
<reference evidence="1 2" key="1">
    <citation type="submission" date="2011-08" db="EMBL/GenBank/DDBJ databases">
        <authorList>
            <person name="Weinstock G."/>
            <person name="Sodergren E."/>
            <person name="Clifton S."/>
            <person name="Fulton L."/>
            <person name="Fulton B."/>
            <person name="Courtney L."/>
            <person name="Fronick C."/>
            <person name="Harrison M."/>
            <person name="Strong C."/>
            <person name="Farmer C."/>
            <person name="Delahaunty K."/>
            <person name="Markovic C."/>
            <person name="Hall O."/>
            <person name="Minx P."/>
            <person name="Tomlinson C."/>
            <person name="Mitreva M."/>
            <person name="Hou S."/>
            <person name="Chen J."/>
            <person name="Wollam A."/>
            <person name="Pepin K.H."/>
            <person name="Johnson M."/>
            <person name="Bhonagiri V."/>
            <person name="Zhang X."/>
            <person name="Suruliraj S."/>
            <person name="Warren W."/>
            <person name="Chinwalla A."/>
            <person name="Mardis E.R."/>
            <person name="Wilson R.K."/>
        </authorList>
    </citation>
    <scope>NUCLEOTIDE SEQUENCE [LARGE SCALE GENOMIC DNA]</scope>
    <source>
        <strain evidence="1 2">ATCC 51873</strain>
    </source>
</reference>
<dbReference type="AlphaFoldDB" id="G9YCP1"/>
<accession>G9YCP1</accession>
<dbReference type="HOGENOM" id="CLU_2617071_0_0_6"/>
<dbReference type="EMBL" id="AGCI01000103">
    <property type="protein sequence ID" value="EHM38386.1"/>
    <property type="molecule type" value="Genomic_DNA"/>
</dbReference>
<dbReference type="PATRIC" id="fig|1002364.3.peg.3937"/>
<name>G9YCP1_HAFAL</name>